<proteinExistence type="predicted"/>
<dbReference type="OrthoDB" id="66144at2759"/>
<accession>A0A7C8IYH0</accession>
<dbReference type="GO" id="GO:0008168">
    <property type="term" value="F:methyltransferase activity"/>
    <property type="evidence" value="ECO:0007669"/>
    <property type="project" value="TreeGrafter"/>
</dbReference>
<dbReference type="CDD" id="cd02440">
    <property type="entry name" value="AdoMet_MTases"/>
    <property type="match status" value="1"/>
</dbReference>
<dbReference type="InterPro" id="IPR029063">
    <property type="entry name" value="SAM-dependent_MTases_sf"/>
</dbReference>
<dbReference type="Gene3D" id="3.40.50.150">
    <property type="entry name" value="Vaccinia Virus protein VP39"/>
    <property type="match status" value="1"/>
</dbReference>
<protein>
    <recommendedName>
        <fullName evidence="1">Methyltransferase domain-containing protein</fullName>
    </recommendedName>
</protein>
<dbReference type="InterPro" id="IPR041698">
    <property type="entry name" value="Methyltransf_25"/>
</dbReference>
<evidence type="ECO:0000313" key="2">
    <source>
        <dbReference type="EMBL" id="KAF2970804.1"/>
    </source>
</evidence>
<dbReference type="Pfam" id="PF13649">
    <property type="entry name" value="Methyltransf_25"/>
    <property type="match status" value="1"/>
</dbReference>
<sequence>MPPRLEGTAYDLDTDELASQYEATSGKAQLKTGIILLQELSINPGAYVLDIGCGTGLLAAHISSLTAPHGRVVGIDPLTKRIDLARKKISADLKDTLVFEHGVAQDLSRFGNESFDVAIMNSVILWLTPEEQREALREAFRVLKPGGRLGVAGGSGDHPNPFFEIRKRVLSKDPYRTYYPDIAIGAPKRITSEALTSWSKEAGFSSTKIRFDSPALVVQTKEALLQMTTSSAFGNFMGKLPSELQLAAQDEMMREFEQYRKGDHFEIALTTLIAAVYK</sequence>
<evidence type="ECO:0000259" key="1">
    <source>
        <dbReference type="Pfam" id="PF13649"/>
    </source>
</evidence>
<gene>
    <name evidence="2" type="ORF">GQX73_g2831</name>
</gene>
<dbReference type="PANTHER" id="PTHR42912">
    <property type="entry name" value="METHYLTRANSFERASE"/>
    <property type="match status" value="1"/>
</dbReference>
<dbReference type="InParanoid" id="A0A7C8IYH0"/>
<dbReference type="PANTHER" id="PTHR42912:SF80">
    <property type="entry name" value="METHYLTRANSFERASE DOMAIN-CONTAINING PROTEIN"/>
    <property type="match status" value="1"/>
</dbReference>
<dbReference type="InterPro" id="IPR050508">
    <property type="entry name" value="Methyltransf_Superfamily"/>
</dbReference>
<dbReference type="EMBL" id="WUBL01000019">
    <property type="protein sequence ID" value="KAF2970804.1"/>
    <property type="molecule type" value="Genomic_DNA"/>
</dbReference>
<organism evidence="2 3">
    <name type="scientific">Xylaria multiplex</name>
    <dbReference type="NCBI Taxonomy" id="323545"/>
    <lineage>
        <taxon>Eukaryota</taxon>
        <taxon>Fungi</taxon>
        <taxon>Dikarya</taxon>
        <taxon>Ascomycota</taxon>
        <taxon>Pezizomycotina</taxon>
        <taxon>Sordariomycetes</taxon>
        <taxon>Xylariomycetidae</taxon>
        <taxon>Xylariales</taxon>
        <taxon>Xylariaceae</taxon>
        <taxon>Xylaria</taxon>
    </lineage>
</organism>
<reference evidence="2 3" key="1">
    <citation type="submission" date="2019-12" db="EMBL/GenBank/DDBJ databases">
        <title>Draft genome sequence of the ascomycete Xylaria multiplex DSM 110363.</title>
        <authorList>
            <person name="Buettner E."/>
            <person name="Kellner H."/>
        </authorList>
    </citation>
    <scope>NUCLEOTIDE SEQUENCE [LARGE SCALE GENOMIC DNA]</scope>
    <source>
        <strain evidence="2 3">DSM 110363</strain>
    </source>
</reference>
<feature type="domain" description="Methyltransferase" evidence="1">
    <location>
        <begin position="48"/>
        <end position="147"/>
    </location>
</feature>
<comment type="caution">
    <text evidence="2">The sequence shown here is derived from an EMBL/GenBank/DDBJ whole genome shotgun (WGS) entry which is preliminary data.</text>
</comment>
<dbReference type="AlphaFoldDB" id="A0A7C8IYH0"/>
<dbReference type="Proteomes" id="UP000481858">
    <property type="component" value="Unassembled WGS sequence"/>
</dbReference>
<keyword evidence="3" id="KW-1185">Reference proteome</keyword>
<dbReference type="SUPFAM" id="SSF53335">
    <property type="entry name" value="S-adenosyl-L-methionine-dependent methyltransferases"/>
    <property type="match status" value="1"/>
</dbReference>
<name>A0A7C8IYH0_9PEZI</name>
<evidence type="ECO:0000313" key="3">
    <source>
        <dbReference type="Proteomes" id="UP000481858"/>
    </source>
</evidence>